<sequence>MMATGINMENANTIRGRIFFLCEAGFYFSYLVVVPNLCSCEVALDFSINSFETVHVIANTSAKFSFIFHIKSLSYNRQNNSLQLGPAFGVVKIKYRKPISYIFSKCFEIHFKIFIDIINITGCVFHPVRPDGFNNFCINSINGVIETFIRLDKCFHSMVDFCAICSADSRNITERITCRINVIYRIVYNLYIFCNKSIALFIVIKPLKIVLLHYLFVLLSEPSCRPCSSDKSAYSSRPTTICSPNVPKSFCTKPPVEKSGHAHDDQTAYRAASKTTPTPSLSNPSHTTNMRRFSFARQLGRAA</sequence>
<accession>A0A1I5JYL6</accession>
<name>A0A1I5JYL6_9HYPH</name>
<organism evidence="2 3">
    <name type="scientific">Cohaesibacter marisflavi</name>
    <dbReference type="NCBI Taxonomy" id="655353"/>
    <lineage>
        <taxon>Bacteria</taxon>
        <taxon>Pseudomonadati</taxon>
        <taxon>Pseudomonadota</taxon>
        <taxon>Alphaproteobacteria</taxon>
        <taxon>Hyphomicrobiales</taxon>
        <taxon>Cohaesibacteraceae</taxon>
    </lineage>
</organism>
<dbReference type="EMBL" id="FOVR01000012">
    <property type="protein sequence ID" value="SFO77426.1"/>
    <property type="molecule type" value="Genomic_DNA"/>
</dbReference>
<evidence type="ECO:0000256" key="1">
    <source>
        <dbReference type="SAM" id="MobiDB-lite"/>
    </source>
</evidence>
<reference evidence="2 3" key="1">
    <citation type="submission" date="2016-10" db="EMBL/GenBank/DDBJ databases">
        <authorList>
            <person name="de Groot N.N."/>
        </authorList>
    </citation>
    <scope>NUCLEOTIDE SEQUENCE [LARGE SCALE GENOMIC DNA]</scope>
    <source>
        <strain evidence="2 3">CGMCC 1.9157</strain>
    </source>
</reference>
<gene>
    <name evidence="2" type="ORF">SAMN04488056_112148</name>
</gene>
<dbReference type="AlphaFoldDB" id="A0A1I5JYL6"/>
<dbReference type="Proteomes" id="UP000199236">
    <property type="component" value="Unassembled WGS sequence"/>
</dbReference>
<evidence type="ECO:0000313" key="3">
    <source>
        <dbReference type="Proteomes" id="UP000199236"/>
    </source>
</evidence>
<feature type="compositionally biased region" description="Basic and acidic residues" evidence="1">
    <location>
        <begin position="255"/>
        <end position="267"/>
    </location>
</feature>
<evidence type="ECO:0000313" key="2">
    <source>
        <dbReference type="EMBL" id="SFO77426.1"/>
    </source>
</evidence>
<feature type="region of interest" description="Disordered" evidence="1">
    <location>
        <begin position="254"/>
        <end position="288"/>
    </location>
</feature>
<protein>
    <submittedName>
        <fullName evidence="2">Uncharacterized protein</fullName>
    </submittedName>
</protein>
<dbReference type="STRING" id="655353.SAMN04488056_112148"/>
<keyword evidence="3" id="KW-1185">Reference proteome</keyword>
<feature type="compositionally biased region" description="Polar residues" evidence="1">
    <location>
        <begin position="273"/>
        <end position="288"/>
    </location>
</feature>
<proteinExistence type="predicted"/>